<evidence type="ECO:0000256" key="1">
    <source>
        <dbReference type="ARBA" id="ARBA00001424"/>
    </source>
</evidence>
<protein>
    <recommendedName>
        <fullName evidence="10">Xaa-Pro aminopeptidase</fullName>
        <ecNumber evidence="4">3.4.11.9</ecNumber>
    </recommendedName>
    <alternativeName>
        <fullName evidence="11">Aminopeptidase P II</fullName>
    </alternativeName>
    <alternativeName>
        <fullName evidence="12">X-Pro aminopeptidase</fullName>
    </alternativeName>
</protein>
<dbReference type="PANTHER" id="PTHR43226">
    <property type="entry name" value="XAA-PRO AMINOPEPTIDASE 3"/>
    <property type="match status" value="1"/>
</dbReference>
<keyword evidence="14" id="KW-0031">Aminopeptidase</keyword>
<evidence type="ECO:0000256" key="10">
    <source>
        <dbReference type="ARBA" id="ARBA00069363"/>
    </source>
</evidence>
<keyword evidence="7" id="KW-0378">Hydrolase</keyword>
<gene>
    <name evidence="14" type="ORF">SAMN02745130_01121</name>
</gene>
<dbReference type="PANTHER" id="PTHR43226:SF4">
    <property type="entry name" value="XAA-PRO AMINOPEPTIDASE 3"/>
    <property type="match status" value="1"/>
</dbReference>
<sequence length="454" mass="50470">MKSPVLIPASEFAERRQRLLAQLGEQAIAIIQASQLVIRNRDADYPFRQESDFLYLTGFNEPDAVAVFIPGRAEGEYVLFCQAKDPAMERWTGKRAGIDGAVNDYGADQAFPIGELDKQILPLLSGRTEVHYRIGFDTEFDLKVLGWLTVLRRQARNGVAAPNTLKLLDTLVHELRLFKSPAELEMMRYSAKIAAQAHTRAMQICRPGLFEFELQAEIEREFRKAGMEPAYTSIVGGGENACILHYVDNRTPLKAGDLLLIDAGSEHQGYASDITRTFPVNGRFSHEQRQLYQLVLDAQKAAIAAVKPGNDWDAPHQAAVRTLVAGLVELGLLQGEVEELLQDPPKTTDGSAPKEAAYRQFYMHKTGHWLGLDVHDVGDYKINGAWRCLEPGMVLTVEPGLYFSPAENLDPKWWNIGIRIEDDVLVTADGCEVLTAGVVKEIAEIEALMAQPLD</sequence>
<evidence type="ECO:0000256" key="8">
    <source>
        <dbReference type="ARBA" id="ARBA00023049"/>
    </source>
</evidence>
<evidence type="ECO:0000313" key="15">
    <source>
        <dbReference type="Proteomes" id="UP000190460"/>
    </source>
</evidence>
<evidence type="ECO:0000256" key="7">
    <source>
        <dbReference type="ARBA" id="ARBA00022801"/>
    </source>
</evidence>
<dbReference type="SMART" id="SM01011">
    <property type="entry name" value="AMP_N"/>
    <property type="match status" value="1"/>
</dbReference>
<dbReference type="SUPFAM" id="SSF55920">
    <property type="entry name" value="Creatinase/aminopeptidase"/>
    <property type="match status" value="1"/>
</dbReference>
<dbReference type="InterPro" id="IPR052433">
    <property type="entry name" value="X-Pro_dipept-like"/>
</dbReference>
<comment type="catalytic activity">
    <reaction evidence="1">
        <text>Release of any N-terminal amino acid, including proline, that is linked to proline, even from a dipeptide or tripeptide.</text>
        <dbReference type="EC" id="3.4.11.9"/>
    </reaction>
</comment>
<dbReference type="GO" id="GO:0006508">
    <property type="term" value="P:proteolysis"/>
    <property type="evidence" value="ECO:0007669"/>
    <property type="project" value="UniProtKB-KW"/>
</dbReference>
<evidence type="ECO:0000256" key="6">
    <source>
        <dbReference type="ARBA" id="ARBA00022723"/>
    </source>
</evidence>
<dbReference type="InterPro" id="IPR007865">
    <property type="entry name" value="Aminopep_P_N"/>
</dbReference>
<dbReference type="Gene3D" id="3.90.230.10">
    <property type="entry name" value="Creatinase/methionine aminopeptidase superfamily"/>
    <property type="match status" value="1"/>
</dbReference>
<evidence type="ECO:0000256" key="9">
    <source>
        <dbReference type="ARBA" id="ARBA00023211"/>
    </source>
</evidence>
<comment type="cofactor">
    <cofactor evidence="2">
        <name>Mn(2+)</name>
        <dbReference type="ChEBI" id="CHEBI:29035"/>
    </cofactor>
</comment>
<dbReference type="EC" id="3.4.11.9" evidence="4"/>
<dbReference type="Gene3D" id="3.40.350.10">
    <property type="entry name" value="Creatinase/prolidase N-terminal domain"/>
    <property type="match status" value="1"/>
</dbReference>
<feature type="domain" description="Aminopeptidase P N-terminal" evidence="13">
    <location>
        <begin position="7"/>
        <end position="141"/>
    </location>
</feature>
<dbReference type="SUPFAM" id="SSF53092">
    <property type="entry name" value="Creatinase/prolidase N-terminal domain"/>
    <property type="match status" value="1"/>
</dbReference>
<keyword evidence="9" id="KW-0464">Manganese</keyword>
<dbReference type="GO" id="GO:0005829">
    <property type="term" value="C:cytosol"/>
    <property type="evidence" value="ECO:0007669"/>
    <property type="project" value="TreeGrafter"/>
</dbReference>
<evidence type="ECO:0000256" key="12">
    <source>
        <dbReference type="ARBA" id="ARBA00081411"/>
    </source>
</evidence>
<evidence type="ECO:0000256" key="3">
    <source>
        <dbReference type="ARBA" id="ARBA00008766"/>
    </source>
</evidence>
<organism evidence="14 15">
    <name type="scientific">Thiothrix eikelboomii</name>
    <dbReference type="NCBI Taxonomy" id="92487"/>
    <lineage>
        <taxon>Bacteria</taxon>
        <taxon>Pseudomonadati</taxon>
        <taxon>Pseudomonadota</taxon>
        <taxon>Gammaproteobacteria</taxon>
        <taxon>Thiotrichales</taxon>
        <taxon>Thiotrichaceae</taxon>
        <taxon>Thiothrix</taxon>
    </lineage>
</organism>
<dbReference type="CDD" id="cd01087">
    <property type="entry name" value="Prolidase"/>
    <property type="match status" value="1"/>
</dbReference>
<dbReference type="OrthoDB" id="9806388at2"/>
<dbReference type="InterPro" id="IPR036005">
    <property type="entry name" value="Creatinase/aminopeptidase-like"/>
</dbReference>
<evidence type="ECO:0000313" key="14">
    <source>
        <dbReference type="EMBL" id="SKA72570.1"/>
    </source>
</evidence>
<evidence type="ECO:0000256" key="4">
    <source>
        <dbReference type="ARBA" id="ARBA00012574"/>
    </source>
</evidence>
<evidence type="ECO:0000256" key="5">
    <source>
        <dbReference type="ARBA" id="ARBA00022670"/>
    </source>
</evidence>
<dbReference type="STRING" id="92487.SAMN02745130_01121"/>
<dbReference type="NCBIfam" id="NF008131">
    <property type="entry name" value="PRK10879.1"/>
    <property type="match status" value="1"/>
</dbReference>
<dbReference type="Proteomes" id="UP000190460">
    <property type="component" value="Unassembled WGS sequence"/>
</dbReference>
<evidence type="ECO:0000256" key="2">
    <source>
        <dbReference type="ARBA" id="ARBA00001936"/>
    </source>
</evidence>
<dbReference type="InterPro" id="IPR000994">
    <property type="entry name" value="Pept_M24"/>
</dbReference>
<keyword evidence="6" id="KW-0479">Metal-binding</keyword>
<reference evidence="14 15" key="1">
    <citation type="submission" date="2017-02" db="EMBL/GenBank/DDBJ databases">
        <authorList>
            <person name="Peterson S.W."/>
        </authorList>
    </citation>
    <scope>NUCLEOTIDE SEQUENCE [LARGE SCALE GENOMIC DNA]</scope>
    <source>
        <strain evidence="14 15">ATCC 49788</strain>
    </source>
</reference>
<proteinExistence type="inferred from homology"/>
<dbReference type="Pfam" id="PF00557">
    <property type="entry name" value="Peptidase_M24"/>
    <property type="match status" value="1"/>
</dbReference>
<dbReference type="GO" id="GO:0030145">
    <property type="term" value="F:manganese ion binding"/>
    <property type="evidence" value="ECO:0007669"/>
    <property type="project" value="InterPro"/>
</dbReference>
<name>A0A1T4W5M1_9GAMM</name>
<dbReference type="GO" id="GO:0070006">
    <property type="term" value="F:metalloaminopeptidase activity"/>
    <property type="evidence" value="ECO:0007669"/>
    <property type="project" value="InterPro"/>
</dbReference>
<dbReference type="Pfam" id="PF05195">
    <property type="entry name" value="AMP_N"/>
    <property type="match status" value="1"/>
</dbReference>
<accession>A0A1T4W5M1</accession>
<dbReference type="AlphaFoldDB" id="A0A1T4W5M1"/>
<dbReference type="EMBL" id="FUYB01000003">
    <property type="protein sequence ID" value="SKA72570.1"/>
    <property type="molecule type" value="Genomic_DNA"/>
</dbReference>
<comment type="similarity">
    <text evidence="3">Belongs to the peptidase M24B family.</text>
</comment>
<keyword evidence="15" id="KW-1185">Reference proteome</keyword>
<keyword evidence="5" id="KW-0645">Protease</keyword>
<keyword evidence="8" id="KW-0482">Metalloprotease</keyword>
<evidence type="ECO:0000259" key="13">
    <source>
        <dbReference type="SMART" id="SM01011"/>
    </source>
</evidence>
<dbReference type="InterPro" id="IPR029149">
    <property type="entry name" value="Creatin/AminoP/Spt16_N"/>
</dbReference>
<evidence type="ECO:0000256" key="11">
    <source>
        <dbReference type="ARBA" id="ARBA00075356"/>
    </source>
</evidence>
<dbReference type="FunFam" id="3.90.230.10:FF:000002">
    <property type="entry name" value="Xaa-Pro aminopeptidase 3"/>
    <property type="match status" value="1"/>
</dbReference>
<dbReference type="RefSeq" id="WP_078921597.1">
    <property type="nucleotide sequence ID" value="NZ_FUYB01000003.1"/>
</dbReference>